<dbReference type="SMART" id="SM00225">
    <property type="entry name" value="BTB"/>
    <property type="match status" value="1"/>
</dbReference>
<dbReference type="PANTHER" id="PTHR24198:SF165">
    <property type="entry name" value="ANKYRIN REPEAT-CONTAINING PROTEIN-RELATED"/>
    <property type="match status" value="1"/>
</dbReference>
<protein>
    <submittedName>
        <fullName evidence="5">Molting protein mlt-4</fullName>
    </submittedName>
</protein>
<dbReference type="Pfam" id="PF12796">
    <property type="entry name" value="Ank_2"/>
    <property type="match status" value="4"/>
</dbReference>
<keyword evidence="1" id="KW-0677">Repeat</keyword>
<keyword evidence="2 3" id="KW-0040">ANK repeat</keyword>
<sequence>MTDLNFQKCIQLIEQFTDIEELEIINNTNVNTLCTDNDLSRNKTVLHFAVQSQKVHYELLEYFFLLGANPNLQDDHQKKTAFHYLSEKDNIEFKYLKLFAENKGDITVKDKQGCTVFHYLLLNQDISEELINFFLKTSSKLLYSKDFHEDNCFHFLFRNKYLNTSILKKIMTYSNTLINFKNYNQLTPFHELCKNESINLKTYIYINEKIVPDLESKDKYDRTFLHFLCSKEKATNLDKILKYFLNFTDYNLLTGDCMDKTPLDLICSSQYVGLGLMKWIVFEQKIDFSKENGSNSFFLLCSNDHIKSDIIQFCIDNCNIDFSLSDKEKMTPFHLVFTRKNFSPKVIRLIAKKSKPSLMYRDDFLRLPLHYFAENKSENYLNNNTEKSIKTEKTINSKSSDYYEWSTLKFKYFCSMIKVGSSLLIQDSLANTPIHLMIDSIGPEILQWLFKKYSDIGEAISKPNNSLELPLHILSLKRHNNDEMIKIILKRYPSHSFYKNEDGTTPFHNYCENNHLLNEETLGMFLKSASKLNHNLASNLNYWKQTPLHFLCRNNSIKVSTLSIKKLIAAYPEALQCLDSESRTPLMLVCDNQEKINLHLIKFLIQNNLQINQENKEKQTALHYLCSNDLISFKSIQMLIENGSDCTKVDVYGNLPFHYYCQRKILKLKMIKYLLANNSNIEHQNKNLETPLHFICQNEHLKFAVLNFLLQGNPKVLFIKNTDEQLPLHLLCKNPSISEEILSLILKYQQNFDHVDKFQSNPLYYLCKNTKIDLNMINTVFPLISNNQDFNKKFKYFFSQLCLNENISYAIIKYFESNHNLKLFINIKGENGMKNNMNSPLHHICKNGNVNFQIIKLFLKYWNLDINLKGGYSQSSPLHLICQNDKVNIEILKLFLDSGANVNQLNQYNQSPLHLICGNPSLSIEIFDLFTKHGADPLIKTNDKQTPLHYIVKNTNMSSYVLEKLLLSGVDINLKDNYSAIYLMIKFINFSKRFHILKHSLDSVEMFLKYKPDLLKRDSRGLTVIKINKYKILQLLFDSYFEDSFINSFKNLYRNQILTDAVFKGKKVHKFLIEYRIGKTIPELELLLKNYADEEIVPLIQWVYGHDQKLLKIDPQILQIVKIKNLSQRALIHDISLLFNRTDLSDFKIISNEKEINVHKIVLIARSPLFAGMFSSIEEQNESICDQTEKSFQTIYTFLKFLYSDYIFTGDLNQSVIEEIADVFYFYQVDNKKTQYYLTKFYDYL</sequence>
<feature type="repeat" description="ANK" evidence="3">
    <location>
        <begin position="943"/>
        <end position="977"/>
    </location>
</feature>
<evidence type="ECO:0000259" key="4">
    <source>
        <dbReference type="PROSITE" id="PS50097"/>
    </source>
</evidence>
<keyword evidence="6" id="KW-1185">Reference proteome</keyword>
<dbReference type="PROSITE" id="PS50088">
    <property type="entry name" value="ANK_REPEAT"/>
    <property type="match status" value="3"/>
</dbReference>
<accession>A0ABQ8XGU6</accession>
<gene>
    <name evidence="5" type="ORF">M0813_05749</name>
</gene>
<dbReference type="PROSITE" id="PS50097">
    <property type="entry name" value="BTB"/>
    <property type="match status" value="1"/>
</dbReference>
<dbReference type="Gene3D" id="1.25.40.20">
    <property type="entry name" value="Ankyrin repeat-containing domain"/>
    <property type="match status" value="7"/>
</dbReference>
<comment type="caution">
    <text evidence="5">The sequence shown here is derived from an EMBL/GenBank/DDBJ whole genome shotgun (WGS) entry which is preliminary data.</text>
</comment>
<dbReference type="PANTHER" id="PTHR24198">
    <property type="entry name" value="ANKYRIN REPEAT AND PROTEIN KINASE DOMAIN-CONTAINING PROTEIN"/>
    <property type="match status" value="1"/>
</dbReference>
<dbReference type="SUPFAM" id="SSF54695">
    <property type="entry name" value="POZ domain"/>
    <property type="match status" value="1"/>
</dbReference>
<dbReference type="SUPFAM" id="SSF48403">
    <property type="entry name" value="Ankyrin repeat"/>
    <property type="match status" value="4"/>
</dbReference>
<dbReference type="InterPro" id="IPR011333">
    <property type="entry name" value="SKP1/BTB/POZ_sf"/>
</dbReference>
<organism evidence="5 6">
    <name type="scientific">Anaeramoeba flamelloides</name>
    <dbReference type="NCBI Taxonomy" id="1746091"/>
    <lineage>
        <taxon>Eukaryota</taxon>
        <taxon>Metamonada</taxon>
        <taxon>Anaeramoebidae</taxon>
        <taxon>Anaeramoeba</taxon>
    </lineage>
</organism>
<feature type="repeat" description="ANK" evidence="3">
    <location>
        <begin position="41"/>
        <end position="75"/>
    </location>
</feature>
<dbReference type="CDD" id="cd18186">
    <property type="entry name" value="BTB_POZ_ZBTB_KLHL-like"/>
    <property type="match status" value="1"/>
</dbReference>
<dbReference type="EMBL" id="JAOAOG010000299">
    <property type="protein sequence ID" value="KAJ6231676.1"/>
    <property type="molecule type" value="Genomic_DNA"/>
</dbReference>
<evidence type="ECO:0000313" key="6">
    <source>
        <dbReference type="Proteomes" id="UP001150062"/>
    </source>
</evidence>
<name>A0ABQ8XGU6_9EUKA</name>
<reference evidence="5" key="1">
    <citation type="submission" date="2022-08" db="EMBL/GenBank/DDBJ databases">
        <title>Novel sulfate-reducing endosymbionts in the free-living metamonad Anaeramoeba.</title>
        <authorList>
            <person name="Jerlstrom-Hultqvist J."/>
            <person name="Cepicka I."/>
            <person name="Gallot-Lavallee L."/>
            <person name="Salas-Leiva D."/>
            <person name="Curtis B.A."/>
            <person name="Zahonova K."/>
            <person name="Pipaliya S."/>
            <person name="Dacks J."/>
            <person name="Roger A.J."/>
        </authorList>
    </citation>
    <scope>NUCLEOTIDE SEQUENCE</scope>
    <source>
        <strain evidence="5">Schooner1</strain>
    </source>
</reference>
<dbReference type="Proteomes" id="UP001150062">
    <property type="component" value="Unassembled WGS sequence"/>
</dbReference>
<proteinExistence type="predicted"/>
<evidence type="ECO:0000256" key="1">
    <source>
        <dbReference type="ARBA" id="ARBA00022737"/>
    </source>
</evidence>
<dbReference type="PROSITE" id="PS50297">
    <property type="entry name" value="ANK_REP_REGION"/>
    <property type="match status" value="2"/>
</dbReference>
<feature type="domain" description="BTB" evidence="4">
    <location>
        <begin position="1145"/>
        <end position="1211"/>
    </location>
</feature>
<dbReference type="InterPro" id="IPR000210">
    <property type="entry name" value="BTB/POZ_dom"/>
</dbReference>
<evidence type="ECO:0000256" key="2">
    <source>
        <dbReference type="ARBA" id="ARBA00023043"/>
    </source>
</evidence>
<dbReference type="InterPro" id="IPR036770">
    <property type="entry name" value="Ankyrin_rpt-contain_sf"/>
</dbReference>
<evidence type="ECO:0000256" key="3">
    <source>
        <dbReference type="PROSITE-ProRule" id="PRU00023"/>
    </source>
</evidence>
<dbReference type="InterPro" id="IPR002110">
    <property type="entry name" value="Ankyrin_rpt"/>
</dbReference>
<dbReference type="SMART" id="SM00248">
    <property type="entry name" value="ANK"/>
    <property type="match status" value="22"/>
</dbReference>
<evidence type="ECO:0000313" key="5">
    <source>
        <dbReference type="EMBL" id="KAJ6231676.1"/>
    </source>
</evidence>
<dbReference type="Gene3D" id="3.30.710.10">
    <property type="entry name" value="Potassium Channel Kv1.1, Chain A"/>
    <property type="match status" value="1"/>
</dbReference>
<dbReference type="Pfam" id="PF00651">
    <property type="entry name" value="BTB"/>
    <property type="match status" value="1"/>
</dbReference>
<feature type="repeat" description="ANK" evidence="3">
    <location>
        <begin position="873"/>
        <end position="907"/>
    </location>
</feature>